<accession>A0A438AUP9</accession>
<dbReference type="AlphaFoldDB" id="A0A438AUP9"/>
<sequence>MSRTDAHSPIWVRLIRRELEPEPWHFCFNGACDLPDFASYESSTRLETRCAWFFKYTGTNVCSCDVCRDQVGHRLDLRRERRAAASRLELGRRQWELGNESAFDDVVVPHRNRDWW</sequence>
<organism evidence="1 2">
    <name type="scientific">Rhodococcus spongiicola</name>
    <dbReference type="NCBI Taxonomy" id="2487352"/>
    <lineage>
        <taxon>Bacteria</taxon>
        <taxon>Bacillati</taxon>
        <taxon>Actinomycetota</taxon>
        <taxon>Actinomycetes</taxon>
        <taxon>Mycobacteriales</taxon>
        <taxon>Nocardiaceae</taxon>
        <taxon>Rhodococcus</taxon>
    </lineage>
</organism>
<comment type="caution">
    <text evidence="1">The sequence shown here is derived from an EMBL/GenBank/DDBJ whole genome shotgun (WGS) entry which is preliminary data.</text>
</comment>
<gene>
    <name evidence="1" type="ORF">EF834_12860</name>
</gene>
<reference evidence="1 2" key="1">
    <citation type="submission" date="2018-11" db="EMBL/GenBank/DDBJ databases">
        <title>Rhodococcus spongicola sp. nov. and Rhodococcus xishaensis sp. nov. from marine sponges.</title>
        <authorList>
            <person name="Li L."/>
            <person name="Lin H.W."/>
        </authorList>
    </citation>
    <scope>NUCLEOTIDE SEQUENCE [LARGE SCALE GENOMIC DNA]</scope>
    <source>
        <strain evidence="1 2">LHW50502</strain>
    </source>
</reference>
<proteinExistence type="predicted"/>
<name>A0A438AUP9_9NOCA</name>
<evidence type="ECO:0000313" key="1">
    <source>
        <dbReference type="EMBL" id="RVW02460.1"/>
    </source>
</evidence>
<keyword evidence="2" id="KW-1185">Reference proteome</keyword>
<evidence type="ECO:0000313" key="2">
    <source>
        <dbReference type="Proteomes" id="UP000284333"/>
    </source>
</evidence>
<dbReference type="RefSeq" id="WP_127947598.1">
    <property type="nucleotide sequence ID" value="NZ_RKLN01000004.1"/>
</dbReference>
<dbReference type="EMBL" id="RKLN01000004">
    <property type="protein sequence ID" value="RVW02460.1"/>
    <property type="molecule type" value="Genomic_DNA"/>
</dbReference>
<dbReference type="Proteomes" id="UP000284333">
    <property type="component" value="Unassembled WGS sequence"/>
</dbReference>
<dbReference type="OrthoDB" id="3380505at2"/>
<protein>
    <submittedName>
        <fullName evidence="1">Uncharacterized protein</fullName>
    </submittedName>
</protein>